<reference evidence="1" key="1">
    <citation type="journal article" date="2014" name="Front. Microbiol.">
        <title>High frequency of phylogenetically diverse reductive dehalogenase-homologous genes in deep subseafloor sedimentary metagenomes.</title>
        <authorList>
            <person name="Kawai M."/>
            <person name="Futagami T."/>
            <person name="Toyoda A."/>
            <person name="Takaki Y."/>
            <person name="Nishi S."/>
            <person name="Hori S."/>
            <person name="Arai W."/>
            <person name="Tsubouchi T."/>
            <person name="Morono Y."/>
            <person name="Uchiyama I."/>
            <person name="Ito T."/>
            <person name="Fujiyama A."/>
            <person name="Inagaki F."/>
            <person name="Takami H."/>
        </authorList>
    </citation>
    <scope>NUCLEOTIDE SEQUENCE</scope>
    <source>
        <strain evidence="1">Expedition CK06-06</strain>
    </source>
</reference>
<gene>
    <name evidence="1" type="ORF">S01H1_13087</name>
</gene>
<protein>
    <submittedName>
        <fullName evidence="1">Uncharacterized protein</fullName>
    </submittedName>
</protein>
<proteinExistence type="predicted"/>
<comment type="caution">
    <text evidence="1">The sequence shown here is derived from an EMBL/GenBank/DDBJ whole genome shotgun (WGS) entry which is preliminary data.</text>
</comment>
<evidence type="ECO:0000313" key="1">
    <source>
        <dbReference type="EMBL" id="GAF73058.1"/>
    </source>
</evidence>
<accession>X0RW88</accession>
<organism evidence="1">
    <name type="scientific">marine sediment metagenome</name>
    <dbReference type="NCBI Taxonomy" id="412755"/>
    <lineage>
        <taxon>unclassified sequences</taxon>
        <taxon>metagenomes</taxon>
        <taxon>ecological metagenomes</taxon>
    </lineage>
</organism>
<sequence length="154" mass="17436">MNRILIAFTTGMLLLAGNGFAAETIASIEVVRSIAAAERKAIVAGNMFLTPAEAEKFWPVYNEYREEARKVGDKRVQVIRDLANEFDTLDDARAEQLLREVLDFQADRVKLRKSYVKKFNKVIAPKKTVRFFQIDSKLDAIIDFALATEIPLVN</sequence>
<name>X0RW88_9ZZZZ</name>
<dbReference type="EMBL" id="BARS01006745">
    <property type="protein sequence ID" value="GAF73058.1"/>
    <property type="molecule type" value="Genomic_DNA"/>
</dbReference>
<dbReference type="AlphaFoldDB" id="X0RW88"/>